<dbReference type="InterPro" id="IPR005764">
    <property type="entry name" value="Ade_phspho_trans"/>
</dbReference>
<organism evidence="13 14">
    <name type="scientific">Saxibacter everestensis</name>
    <dbReference type="NCBI Taxonomy" id="2909229"/>
    <lineage>
        <taxon>Bacteria</taxon>
        <taxon>Bacillati</taxon>
        <taxon>Actinomycetota</taxon>
        <taxon>Actinomycetes</taxon>
        <taxon>Micrococcales</taxon>
        <taxon>Brevibacteriaceae</taxon>
        <taxon>Saxibacter</taxon>
    </lineage>
</organism>
<evidence type="ECO:0000256" key="8">
    <source>
        <dbReference type="ARBA" id="ARBA00022676"/>
    </source>
</evidence>
<name>A0ABY8QVS4_9MICO</name>
<dbReference type="InterPro" id="IPR029057">
    <property type="entry name" value="PRTase-like"/>
</dbReference>
<feature type="domain" description="Phosphoribosyltransferase" evidence="12">
    <location>
        <begin position="48"/>
        <end position="151"/>
    </location>
</feature>
<comment type="pathway">
    <text evidence="4 11">Purine metabolism; AMP biosynthesis via salvage pathway; AMP from adenine: step 1/1.</text>
</comment>
<dbReference type="PANTHER" id="PTHR32315:SF3">
    <property type="entry name" value="ADENINE PHOSPHORIBOSYLTRANSFERASE"/>
    <property type="match status" value="1"/>
</dbReference>
<dbReference type="CDD" id="cd06223">
    <property type="entry name" value="PRTases_typeI"/>
    <property type="match status" value="1"/>
</dbReference>
<dbReference type="SUPFAM" id="SSF53271">
    <property type="entry name" value="PRTase-like"/>
    <property type="match status" value="1"/>
</dbReference>
<dbReference type="NCBIfam" id="NF002636">
    <property type="entry name" value="PRK02304.1-5"/>
    <property type="match status" value="1"/>
</dbReference>
<dbReference type="HAMAP" id="MF_00004">
    <property type="entry name" value="Aden_phosphoribosyltr"/>
    <property type="match status" value="1"/>
</dbReference>
<dbReference type="EC" id="2.4.2.7" evidence="6 11"/>
<evidence type="ECO:0000256" key="4">
    <source>
        <dbReference type="ARBA" id="ARBA00004659"/>
    </source>
</evidence>
<evidence type="ECO:0000256" key="5">
    <source>
        <dbReference type="ARBA" id="ARBA00008391"/>
    </source>
</evidence>
<evidence type="ECO:0000256" key="7">
    <source>
        <dbReference type="ARBA" id="ARBA00022490"/>
    </source>
</evidence>
<sequence>MTAQQQIHDLTASVPGFPKPGITFRDLTPVFADPSAFRAVTDELLAPFAGSIDAVAGVEARGFLVASAAAYAAGLGVITIRKAGKLPGRVLAHSYDLEYGTATLEIQPDGLAAGARVLLLDDVLATGGTLGASCELLEEAGCTVAGIGVVLELEGLSGRANLAGRTVHALAALPG</sequence>
<evidence type="ECO:0000256" key="2">
    <source>
        <dbReference type="ARBA" id="ARBA00003968"/>
    </source>
</evidence>
<evidence type="ECO:0000256" key="11">
    <source>
        <dbReference type="HAMAP-Rule" id="MF_00004"/>
    </source>
</evidence>
<dbReference type="InterPro" id="IPR000836">
    <property type="entry name" value="PRTase_dom"/>
</dbReference>
<dbReference type="Proteomes" id="UP001209083">
    <property type="component" value="Chromosome"/>
</dbReference>
<protein>
    <recommendedName>
        <fullName evidence="6 11">Adenine phosphoribosyltransferase</fullName>
        <shortName evidence="11">APRT</shortName>
        <ecNumber evidence="6 11">2.4.2.7</ecNumber>
    </recommendedName>
</protein>
<keyword evidence="10 11" id="KW-0660">Purine salvage</keyword>
<keyword evidence="7 11" id="KW-0963">Cytoplasm</keyword>
<keyword evidence="14" id="KW-1185">Reference proteome</keyword>
<evidence type="ECO:0000313" key="13">
    <source>
        <dbReference type="EMBL" id="WGW13038.1"/>
    </source>
</evidence>
<dbReference type="Gene3D" id="3.40.50.2020">
    <property type="match status" value="1"/>
</dbReference>
<accession>A0ABY8QVS4</accession>
<evidence type="ECO:0000256" key="10">
    <source>
        <dbReference type="ARBA" id="ARBA00022726"/>
    </source>
</evidence>
<dbReference type="NCBIfam" id="NF002634">
    <property type="entry name" value="PRK02304.1-3"/>
    <property type="match status" value="1"/>
</dbReference>
<evidence type="ECO:0000256" key="9">
    <source>
        <dbReference type="ARBA" id="ARBA00022679"/>
    </source>
</evidence>
<dbReference type="EMBL" id="CP090958">
    <property type="protein sequence ID" value="WGW13038.1"/>
    <property type="molecule type" value="Genomic_DNA"/>
</dbReference>
<reference evidence="13 14" key="1">
    <citation type="submission" date="2023-05" db="EMBL/GenBank/DDBJ databases">
        <title>Lithophilousrod everest ZFBP1038 complete genpme.</title>
        <authorList>
            <person name="Tian M."/>
        </authorList>
    </citation>
    <scope>NUCLEOTIDE SEQUENCE [LARGE SCALE GENOMIC DNA]</scope>
    <source>
        <strain evidence="13 14">ZFBP1038</strain>
    </source>
</reference>
<dbReference type="GO" id="GO:0003999">
    <property type="term" value="F:adenine phosphoribosyltransferase activity"/>
    <property type="evidence" value="ECO:0007669"/>
    <property type="project" value="UniProtKB-EC"/>
</dbReference>
<dbReference type="Pfam" id="PF00156">
    <property type="entry name" value="Pribosyltran"/>
    <property type="match status" value="1"/>
</dbReference>
<comment type="subcellular location">
    <subcellularLocation>
        <location evidence="3 11">Cytoplasm</location>
    </subcellularLocation>
</comment>
<evidence type="ECO:0000256" key="6">
    <source>
        <dbReference type="ARBA" id="ARBA00011893"/>
    </source>
</evidence>
<proteinExistence type="inferred from homology"/>
<comment type="catalytic activity">
    <reaction evidence="1 11">
        <text>AMP + diphosphate = 5-phospho-alpha-D-ribose 1-diphosphate + adenine</text>
        <dbReference type="Rhea" id="RHEA:16609"/>
        <dbReference type="ChEBI" id="CHEBI:16708"/>
        <dbReference type="ChEBI" id="CHEBI:33019"/>
        <dbReference type="ChEBI" id="CHEBI:58017"/>
        <dbReference type="ChEBI" id="CHEBI:456215"/>
        <dbReference type="EC" id="2.4.2.7"/>
    </reaction>
</comment>
<dbReference type="RefSeq" id="WP_349639846.1">
    <property type="nucleotide sequence ID" value="NZ_CP090958.1"/>
</dbReference>
<evidence type="ECO:0000256" key="1">
    <source>
        <dbReference type="ARBA" id="ARBA00000868"/>
    </source>
</evidence>
<evidence type="ECO:0000256" key="3">
    <source>
        <dbReference type="ARBA" id="ARBA00004496"/>
    </source>
</evidence>
<comment type="function">
    <text evidence="2 11">Catalyzes a salvage reaction resulting in the formation of AMP, that is energically less costly than de novo synthesis.</text>
</comment>
<dbReference type="InterPro" id="IPR050054">
    <property type="entry name" value="UPRTase/APRTase"/>
</dbReference>
<gene>
    <name evidence="11" type="primary">apt</name>
    <name evidence="13" type="ORF">LWF01_04485</name>
</gene>
<dbReference type="PANTHER" id="PTHR32315">
    <property type="entry name" value="ADENINE PHOSPHORIBOSYLTRANSFERASE"/>
    <property type="match status" value="1"/>
</dbReference>
<keyword evidence="8 11" id="KW-0328">Glycosyltransferase</keyword>
<evidence type="ECO:0000259" key="12">
    <source>
        <dbReference type="Pfam" id="PF00156"/>
    </source>
</evidence>
<comment type="subunit">
    <text evidence="11">Homodimer.</text>
</comment>
<evidence type="ECO:0000313" key="14">
    <source>
        <dbReference type="Proteomes" id="UP001209083"/>
    </source>
</evidence>
<keyword evidence="9 11" id="KW-0808">Transferase</keyword>
<comment type="similarity">
    <text evidence="5 11">Belongs to the purine/pyrimidine phosphoribosyltransferase family.</text>
</comment>